<evidence type="ECO:0000256" key="11">
    <source>
        <dbReference type="HAMAP-Rule" id="MF_00165"/>
    </source>
</evidence>
<dbReference type="Pfam" id="PF02223">
    <property type="entry name" value="Thymidylate_kin"/>
    <property type="match status" value="1"/>
</dbReference>
<keyword evidence="8 11" id="KW-0067">ATP-binding</keyword>
<dbReference type="GO" id="GO:0006235">
    <property type="term" value="P:dTTP biosynthetic process"/>
    <property type="evidence" value="ECO:0007669"/>
    <property type="project" value="UniProtKB-UniRule"/>
</dbReference>
<keyword evidence="6 11" id="KW-0547">Nucleotide-binding</keyword>
<dbReference type="EMBL" id="JABZGW010000419">
    <property type="protein sequence ID" value="MBF4808525.1"/>
    <property type="molecule type" value="Genomic_DNA"/>
</dbReference>
<accession>A0A930VYL2</accession>
<dbReference type="GO" id="GO:0005829">
    <property type="term" value="C:cytosol"/>
    <property type="evidence" value="ECO:0007669"/>
    <property type="project" value="TreeGrafter"/>
</dbReference>
<evidence type="ECO:0000256" key="8">
    <source>
        <dbReference type="ARBA" id="ARBA00022840"/>
    </source>
</evidence>
<evidence type="ECO:0000256" key="7">
    <source>
        <dbReference type="ARBA" id="ARBA00022777"/>
    </source>
</evidence>
<dbReference type="NCBIfam" id="TIGR00041">
    <property type="entry name" value="DTMP_kinase"/>
    <property type="match status" value="1"/>
</dbReference>
<dbReference type="PANTHER" id="PTHR10344">
    <property type="entry name" value="THYMIDYLATE KINASE"/>
    <property type="match status" value="1"/>
</dbReference>
<comment type="catalytic activity">
    <reaction evidence="9 11">
        <text>dTMP + ATP = dTDP + ADP</text>
        <dbReference type="Rhea" id="RHEA:13517"/>
        <dbReference type="ChEBI" id="CHEBI:30616"/>
        <dbReference type="ChEBI" id="CHEBI:58369"/>
        <dbReference type="ChEBI" id="CHEBI:63528"/>
        <dbReference type="ChEBI" id="CHEBI:456216"/>
        <dbReference type="EC" id="2.7.4.9"/>
    </reaction>
</comment>
<comment type="function">
    <text evidence="10 11">Phosphorylation of dTMP to form dTDP in both de novo and salvage pathways of dTTP synthesis.</text>
</comment>
<dbReference type="Proteomes" id="UP000698335">
    <property type="component" value="Unassembled WGS sequence"/>
</dbReference>
<evidence type="ECO:0000256" key="5">
    <source>
        <dbReference type="ARBA" id="ARBA00022727"/>
    </source>
</evidence>
<evidence type="ECO:0000256" key="9">
    <source>
        <dbReference type="ARBA" id="ARBA00048743"/>
    </source>
</evidence>
<keyword evidence="4 11" id="KW-0808">Transferase</keyword>
<feature type="binding site" evidence="11">
    <location>
        <begin position="27"/>
        <end position="34"/>
    </location>
    <ligand>
        <name>ATP</name>
        <dbReference type="ChEBI" id="CHEBI:30616"/>
    </ligand>
</feature>
<dbReference type="GO" id="GO:0004798">
    <property type="term" value="F:dTMP kinase activity"/>
    <property type="evidence" value="ECO:0007669"/>
    <property type="project" value="UniProtKB-UniRule"/>
</dbReference>
<dbReference type="AlphaFoldDB" id="A0A930VYL2"/>
<dbReference type="PANTHER" id="PTHR10344:SF4">
    <property type="entry name" value="UMP-CMP KINASE 2, MITOCHONDRIAL"/>
    <property type="match status" value="1"/>
</dbReference>
<dbReference type="InterPro" id="IPR018094">
    <property type="entry name" value="Thymidylate_kinase"/>
</dbReference>
<comment type="similarity">
    <text evidence="1 11">Belongs to the thymidylate kinase family.</text>
</comment>
<evidence type="ECO:0000256" key="2">
    <source>
        <dbReference type="ARBA" id="ARBA00012980"/>
    </source>
</evidence>
<dbReference type="InterPro" id="IPR039430">
    <property type="entry name" value="Thymidylate_kin-like_dom"/>
</dbReference>
<evidence type="ECO:0000256" key="6">
    <source>
        <dbReference type="ARBA" id="ARBA00022741"/>
    </source>
</evidence>
<evidence type="ECO:0000256" key="4">
    <source>
        <dbReference type="ARBA" id="ARBA00022679"/>
    </source>
</evidence>
<keyword evidence="7 11" id="KW-0418">Kinase</keyword>
<dbReference type="InterPro" id="IPR027417">
    <property type="entry name" value="P-loop_NTPase"/>
</dbReference>
<dbReference type="FunFam" id="3.40.50.300:FF:000225">
    <property type="entry name" value="Thymidylate kinase"/>
    <property type="match status" value="1"/>
</dbReference>
<protein>
    <recommendedName>
        <fullName evidence="3 11">Thymidylate kinase</fullName>
        <ecNumber evidence="2 11">2.7.4.9</ecNumber>
    </recommendedName>
    <alternativeName>
        <fullName evidence="11">dTMP kinase</fullName>
    </alternativeName>
</protein>
<dbReference type="GO" id="GO:0006227">
    <property type="term" value="P:dUDP biosynthetic process"/>
    <property type="evidence" value="ECO:0007669"/>
    <property type="project" value="TreeGrafter"/>
</dbReference>
<evidence type="ECO:0000313" key="13">
    <source>
        <dbReference type="EMBL" id="MBF4808525.1"/>
    </source>
</evidence>
<evidence type="ECO:0000256" key="1">
    <source>
        <dbReference type="ARBA" id="ARBA00009776"/>
    </source>
</evidence>
<name>A0A930VYL2_9ACTN</name>
<reference evidence="13" key="1">
    <citation type="submission" date="2020-04" db="EMBL/GenBank/DDBJ databases">
        <title>Deep metagenomics examines the oral microbiome during advanced dental caries in children, revealing novel taxa and co-occurrences with host molecules.</title>
        <authorList>
            <person name="Baker J.L."/>
            <person name="Morton J.T."/>
            <person name="Dinis M."/>
            <person name="Alvarez R."/>
            <person name="Tran N.C."/>
            <person name="Knight R."/>
            <person name="Edlund A."/>
        </authorList>
    </citation>
    <scope>NUCLEOTIDE SEQUENCE</scope>
    <source>
        <strain evidence="13">JCVI_38_bin.5</strain>
    </source>
</reference>
<dbReference type="GO" id="GO:0005524">
    <property type="term" value="F:ATP binding"/>
    <property type="evidence" value="ECO:0007669"/>
    <property type="project" value="UniProtKB-UniRule"/>
</dbReference>
<keyword evidence="5 11" id="KW-0545">Nucleotide biosynthesis</keyword>
<evidence type="ECO:0000259" key="12">
    <source>
        <dbReference type="Pfam" id="PF02223"/>
    </source>
</evidence>
<dbReference type="HAMAP" id="MF_00165">
    <property type="entry name" value="Thymidylate_kinase"/>
    <property type="match status" value="1"/>
</dbReference>
<proteinExistence type="inferred from homology"/>
<sequence length="239" mass="25922">MPDTTIRQCLDGTTDTSARGLFITLEGIDGVGKSTQADLLAESLMQTGKELVRLREPGGTAISEKIRTLLLDASNTDMADECELLLYEASRAQLVRQVIEPALARGAIVLCDRFYDSTFAYQAGGRGIDEKVVRRANDLGSCGVVPTRTLIFDLEPAEAFQRATTNGADRMEAEGAAFQRRVREAYIRLSVAEPSRVHVVSAYGTIAQVHARTVADLCDLVPEIQEVKTFGLEVGAQDA</sequence>
<feature type="domain" description="Thymidylate kinase-like" evidence="12">
    <location>
        <begin position="25"/>
        <end position="211"/>
    </location>
</feature>
<evidence type="ECO:0000256" key="3">
    <source>
        <dbReference type="ARBA" id="ARBA00017144"/>
    </source>
</evidence>
<dbReference type="GO" id="GO:0006233">
    <property type="term" value="P:dTDP biosynthetic process"/>
    <property type="evidence" value="ECO:0007669"/>
    <property type="project" value="InterPro"/>
</dbReference>
<dbReference type="CDD" id="cd01672">
    <property type="entry name" value="TMPK"/>
    <property type="match status" value="1"/>
</dbReference>
<dbReference type="InterPro" id="IPR018095">
    <property type="entry name" value="Thymidylate_kin_CS"/>
</dbReference>
<evidence type="ECO:0000256" key="10">
    <source>
        <dbReference type="ARBA" id="ARBA00057735"/>
    </source>
</evidence>
<organism evidence="13 14">
    <name type="scientific">Lancefieldella rimae</name>
    <dbReference type="NCBI Taxonomy" id="1383"/>
    <lineage>
        <taxon>Bacteria</taxon>
        <taxon>Bacillati</taxon>
        <taxon>Actinomycetota</taxon>
        <taxon>Coriobacteriia</taxon>
        <taxon>Coriobacteriales</taxon>
        <taxon>Atopobiaceae</taxon>
        <taxon>Lancefieldella</taxon>
    </lineage>
</organism>
<dbReference type="PROSITE" id="PS01331">
    <property type="entry name" value="THYMIDYLATE_KINASE"/>
    <property type="match status" value="1"/>
</dbReference>
<dbReference type="EC" id="2.7.4.9" evidence="2 11"/>
<comment type="caution">
    <text evidence="13">The sequence shown here is derived from an EMBL/GenBank/DDBJ whole genome shotgun (WGS) entry which is preliminary data.</text>
</comment>
<dbReference type="Gene3D" id="3.40.50.300">
    <property type="entry name" value="P-loop containing nucleotide triphosphate hydrolases"/>
    <property type="match status" value="1"/>
</dbReference>
<dbReference type="SUPFAM" id="SSF52540">
    <property type="entry name" value="P-loop containing nucleoside triphosphate hydrolases"/>
    <property type="match status" value="1"/>
</dbReference>
<evidence type="ECO:0000313" key="14">
    <source>
        <dbReference type="Proteomes" id="UP000698335"/>
    </source>
</evidence>
<gene>
    <name evidence="11 13" type="primary">tmk</name>
    <name evidence="13" type="ORF">HXK26_07520</name>
</gene>